<evidence type="ECO:0000313" key="2">
    <source>
        <dbReference type="EMBL" id="KXB05549.1"/>
    </source>
</evidence>
<dbReference type="GO" id="GO:0016887">
    <property type="term" value="F:ATP hydrolysis activity"/>
    <property type="evidence" value="ECO:0007669"/>
    <property type="project" value="TreeGrafter"/>
</dbReference>
<dbReference type="GO" id="GO:0051782">
    <property type="term" value="P:negative regulation of cell division"/>
    <property type="evidence" value="ECO:0007669"/>
    <property type="project" value="TreeGrafter"/>
</dbReference>
<evidence type="ECO:0000313" key="3">
    <source>
        <dbReference type="Proteomes" id="UP000070311"/>
    </source>
</evidence>
<accession>A0A133VGH8</accession>
<organism evidence="2 3">
    <name type="scientific">candidate division MSBL1 archaeon SCGC-AAA382A13</name>
    <dbReference type="NCBI Taxonomy" id="1698279"/>
    <lineage>
        <taxon>Archaea</taxon>
        <taxon>Methanobacteriati</taxon>
        <taxon>Methanobacteriota</taxon>
        <taxon>candidate division MSBL1</taxon>
    </lineage>
</organism>
<keyword evidence="3" id="KW-1185">Reference proteome</keyword>
<dbReference type="GO" id="GO:0005524">
    <property type="term" value="F:ATP binding"/>
    <property type="evidence" value="ECO:0007669"/>
    <property type="project" value="TreeGrafter"/>
</dbReference>
<dbReference type="GO" id="GO:0009898">
    <property type="term" value="C:cytoplasmic side of plasma membrane"/>
    <property type="evidence" value="ECO:0007669"/>
    <property type="project" value="TreeGrafter"/>
</dbReference>
<dbReference type="PANTHER" id="PTHR43384:SF7">
    <property type="entry name" value="CARBON-MONOXIDE DEHYDROGENASE ACCESSORY PROTEIN"/>
    <property type="match status" value="1"/>
</dbReference>
<sequence>MSETRGKVTGEKTKVIGFSGKGGVGKTTLAALLIRIMTEMNSPVILALDSDPNTCLPEILGSEDYITLSEMIEEYKGGRLPPRKFQQEFNTLLLKNEQNNYDLLPMGKSEGQGCYCSINNLLRSAFQEFILKGNYAYDYVIVDCEAGIEHISRKTSAFLNDLVIVTDGSKMSLNTIKNIYETSQEVKIEIDNIYVIANRIESEKILKEIDNLSEKLGMKFLGNIQEDENIKELNFEGKSVFELSENSSAYQKMKEITKTLISN</sequence>
<proteinExistence type="predicted"/>
<dbReference type="AlphaFoldDB" id="A0A133VGH8"/>
<feature type="domain" description="CobQ/CobB/MinD/ParA nucleotide binding" evidence="1">
    <location>
        <begin position="19"/>
        <end position="240"/>
    </location>
</feature>
<name>A0A133VGH8_9EURY</name>
<dbReference type="GO" id="GO:0005829">
    <property type="term" value="C:cytosol"/>
    <property type="evidence" value="ECO:0007669"/>
    <property type="project" value="TreeGrafter"/>
</dbReference>
<dbReference type="PANTHER" id="PTHR43384">
    <property type="entry name" value="SEPTUM SITE-DETERMINING PROTEIN MIND HOMOLOG, CHLOROPLASTIC-RELATED"/>
    <property type="match status" value="1"/>
</dbReference>
<gene>
    <name evidence="2" type="ORF">AKJ50_00655</name>
</gene>
<protein>
    <recommendedName>
        <fullName evidence="1">CobQ/CobB/MinD/ParA nucleotide binding domain-containing protein</fullName>
    </recommendedName>
</protein>
<dbReference type="Gene3D" id="3.40.50.300">
    <property type="entry name" value="P-loop containing nucleotide triphosphate hydrolases"/>
    <property type="match status" value="1"/>
</dbReference>
<dbReference type="SUPFAM" id="SSF52540">
    <property type="entry name" value="P-loop containing nucleoside triphosphate hydrolases"/>
    <property type="match status" value="1"/>
</dbReference>
<comment type="caution">
    <text evidence="2">The sequence shown here is derived from an EMBL/GenBank/DDBJ whole genome shotgun (WGS) entry which is preliminary data.</text>
</comment>
<dbReference type="PIRSF" id="PIRSF005647">
    <property type="entry name" value="CooC"/>
    <property type="match status" value="1"/>
</dbReference>
<dbReference type="Pfam" id="PF01656">
    <property type="entry name" value="CbiA"/>
    <property type="match status" value="1"/>
</dbReference>
<dbReference type="Proteomes" id="UP000070311">
    <property type="component" value="Unassembled WGS sequence"/>
</dbReference>
<dbReference type="InterPro" id="IPR050625">
    <property type="entry name" value="ParA/MinD_ATPase"/>
</dbReference>
<dbReference type="InterPro" id="IPR014433">
    <property type="entry name" value="CooC"/>
</dbReference>
<reference evidence="2 3" key="1">
    <citation type="journal article" date="2016" name="Sci. Rep.">
        <title>Metabolic traits of an uncultured archaeal lineage -MSBL1- from brine pools of the Red Sea.</title>
        <authorList>
            <person name="Mwirichia R."/>
            <person name="Alam I."/>
            <person name="Rashid M."/>
            <person name="Vinu M."/>
            <person name="Ba-Alawi W."/>
            <person name="Anthony Kamau A."/>
            <person name="Kamanda Ngugi D."/>
            <person name="Goker M."/>
            <person name="Klenk H.P."/>
            <person name="Bajic V."/>
            <person name="Stingl U."/>
        </authorList>
    </citation>
    <scope>NUCLEOTIDE SEQUENCE [LARGE SCALE GENOMIC DNA]</scope>
    <source>
        <strain evidence="2">SCGC-AAA382A13</strain>
    </source>
</reference>
<dbReference type="EMBL" id="LHYD01000007">
    <property type="protein sequence ID" value="KXB05549.1"/>
    <property type="molecule type" value="Genomic_DNA"/>
</dbReference>
<evidence type="ECO:0000259" key="1">
    <source>
        <dbReference type="Pfam" id="PF01656"/>
    </source>
</evidence>
<dbReference type="InterPro" id="IPR027417">
    <property type="entry name" value="P-loop_NTPase"/>
</dbReference>
<dbReference type="InterPro" id="IPR002586">
    <property type="entry name" value="CobQ/CobB/MinD/ParA_Nub-bd_dom"/>
</dbReference>